<dbReference type="SUPFAM" id="SSF46626">
    <property type="entry name" value="Cytochrome c"/>
    <property type="match status" value="1"/>
</dbReference>
<keyword evidence="9" id="KW-1185">Reference proteome</keyword>
<dbReference type="Gene3D" id="2.130.10.130">
    <property type="entry name" value="Integrin alpha, N-terminal"/>
    <property type="match status" value="2"/>
</dbReference>
<dbReference type="InterPro" id="IPR011042">
    <property type="entry name" value="6-blade_b-propeller_TolB-like"/>
</dbReference>
<keyword evidence="4 5" id="KW-0408">Iron</keyword>
<proteinExistence type="predicted"/>
<keyword evidence="2 5" id="KW-0479">Metal-binding</keyword>
<evidence type="ECO:0000256" key="4">
    <source>
        <dbReference type="ARBA" id="ARBA00023004"/>
    </source>
</evidence>
<dbReference type="InterPro" id="IPR009056">
    <property type="entry name" value="Cyt_c-like_dom"/>
</dbReference>
<accession>A0ABT7PK90</accession>
<dbReference type="Gene3D" id="1.10.760.10">
    <property type="entry name" value="Cytochrome c-like domain"/>
    <property type="match status" value="1"/>
</dbReference>
<evidence type="ECO:0000313" key="9">
    <source>
        <dbReference type="Proteomes" id="UP001239462"/>
    </source>
</evidence>
<evidence type="ECO:0000256" key="6">
    <source>
        <dbReference type="SAM" id="MobiDB-lite"/>
    </source>
</evidence>
<feature type="domain" description="Cytochrome c" evidence="7">
    <location>
        <begin position="1286"/>
        <end position="1418"/>
    </location>
</feature>
<reference evidence="8 9" key="1">
    <citation type="submission" date="2023-06" db="EMBL/GenBank/DDBJ databases">
        <title>Roseiconus lacunae JC819 isolated from Gulf of Mannar region, Tamil Nadu.</title>
        <authorList>
            <person name="Pk S."/>
            <person name="Ch S."/>
            <person name="Ch V.R."/>
        </authorList>
    </citation>
    <scope>NUCLEOTIDE SEQUENCE [LARGE SCALE GENOMIC DNA]</scope>
    <source>
        <strain evidence="8 9">JC819</strain>
    </source>
</reference>
<organism evidence="8 9">
    <name type="scientific">Roseiconus lacunae</name>
    <dbReference type="NCBI Taxonomy" id="2605694"/>
    <lineage>
        <taxon>Bacteria</taxon>
        <taxon>Pseudomonadati</taxon>
        <taxon>Planctomycetota</taxon>
        <taxon>Planctomycetia</taxon>
        <taxon>Pirellulales</taxon>
        <taxon>Pirellulaceae</taxon>
        <taxon>Roseiconus</taxon>
    </lineage>
</organism>
<name>A0ABT7PK90_9BACT</name>
<feature type="region of interest" description="Disordered" evidence="6">
    <location>
        <begin position="237"/>
        <end position="260"/>
    </location>
</feature>
<dbReference type="InterPro" id="IPR011041">
    <property type="entry name" value="Quinoprot_gluc/sorb_DH_b-prop"/>
</dbReference>
<dbReference type="Pfam" id="PF23500">
    <property type="entry name" value="DUF7133"/>
    <property type="match status" value="1"/>
</dbReference>
<feature type="compositionally biased region" description="Polar residues" evidence="6">
    <location>
        <begin position="237"/>
        <end position="251"/>
    </location>
</feature>
<gene>
    <name evidence="8" type="ORF">QTN89_15765</name>
</gene>
<evidence type="ECO:0000256" key="1">
    <source>
        <dbReference type="ARBA" id="ARBA00022617"/>
    </source>
</evidence>
<dbReference type="SUPFAM" id="SSF50952">
    <property type="entry name" value="Soluble quinoprotein glucose dehydrogenase"/>
    <property type="match status" value="1"/>
</dbReference>
<sequence length="1583" mass="173139">MTLRRQRSPRRISLGRSFLALSALGMFLSPPVIFAADSSGWSTKRIHQSFHAEGASRGDIDGDGIADIVAGPLWFRGPDFDQHFELAPPREFPVEVYSDQFFSHVVDVNNDGANDVLVVGFPGQAARLYLNPGPGKLVDGSGDTHWQMSEITGGVDNESPAFCEVVPGGLPEIVCGNQGRYGFFQAGDDATQPWTFHAVTRPGACGGRFAHGLGAGDVDGDGHVDLLDKVYWWKNPGTQKSGTQKSGTQKSTDPKGDQPWQRQIWNTDRLGGGGAQICVVDVDGDNDADLVTSLNAHGWGLAWFEQTEPGQFEYHNIMGQASTENDYGVAFSQLHAVAMADIDGDGRQDIVTGKRWMAHRGKDAGGLQEPVLYWFQNVKTDSGIEFVPRMIDHDSGVGTDVLVADLNDDQRPDIVSCSKRGLAIHTQVDSVTAFVPEKWNLQEGRDQSKYADGYTPKEAAENMMVPDGFEVDLIAAEPELTQPIAMCFDAKGRLWVIEGHTYPTKAPKGQGRDRVVVFSDQDADGSFETKDTFIEGINLASGIEVGFGGVWIGAAPELLFIPDADHDLVPDGEPQVLLDGWGYHDTHETLNSFTWGPDGWLYGCHGVFTHSNVGKPGATDDQRQRLNAGVWRYHPTRHQFEVFAHGTSNPWGVDYNDEGDWFVTACVIPHLFHMIQGARYQRQAGNHFNSFTYDDIKTIADHAHYTGSIASHAFWGDNKRTKPSAPIGTSLLGGGHAHCGLAIYNGGVFPSHYNGKLLFHNLHGHRLVQESVDRNGSGYIGRHRPDFALAKDHLEIGVGVMVGPDGAIYTSDWHDVQTCHNRTDEVWDRTDGRLFRIRYGAVRPIEIDLWAASDEYLVDALVSDNGFIARQAMRVLQERAAAGTLNADHVAKKLRRAFSIASSRRDRLRVLWATHAAGVLGETDLRQMMTHSDEYVRGWAVHFAGETYQTKGTASESSFKFDAEIIQDSSVIVRRYLASILERLPNDRRWDIVETLAKSAIDAHDHNLPLMVWYGLEPLIEDDPARALTIAKSSPLPNLARFAIRRMTTTPQGRDALVDRLAKDNKQGDQLVVLEELNAAAESRAGFKMPQGWPDAFKNLVKSDSPRVGELALSFAMRVGDASVFPRFRAILSDRSVAAEKRLEALASLRTAKDRDLPATLLSLLDDPAVNEKVVAALADFDTESIPAKLLEALPQLSESAKVSAYSTLVSRPRSATQFVAAMESGEVDPATIPAFIIRQAISLGDQSINQRLEKTWGKIAQSSEEMEAEYSKYRAMLKPAAIASASASRGRVLYEANCGKCHKLFGVGGDIGPDITGANRSKLDYLLENILEPNALIGKAYQVRNFLLGDGRVVSGVVKSENDDAVTVQTATEVVIISQDDIEQDKLSNVSLMPSGQLQPMTPGQVRDLFKYLMSPTQVGLPGAMDASSRVVGPAGSIVIEGEMLSDTEVTAGSTRPQPMSGFGKDWSGNEQLWWTGGKVGATLTTELPLATEGSFDIELRLTKAKDYAIIKAELTDSKGKKAIKEIDLYSPNVSLAESVRWKSVVIDGKIPAKLRLTISGANAKAIRSYMCGIDYIMASPQ</sequence>
<dbReference type="InterPro" id="IPR036909">
    <property type="entry name" value="Cyt_c-like_dom_sf"/>
</dbReference>
<dbReference type="RefSeq" id="WP_289164486.1">
    <property type="nucleotide sequence ID" value="NZ_JASZZN010000011.1"/>
</dbReference>
<dbReference type="Proteomes" id="UP001239462">
    <property type="component" value="Unassembled WGS sequence"/>
</dbReference>
<evidence type="ECO:0000256" key="5">
    <source>
        <dbReference type="PROSITE-ProRule" id="PRU00433"/>
    </source>
</evidence>
<keyword evidence="1 5" id="KW-0349">Heme</keyword>
<evidence type="ECO:0000313" key="8">
    <source>
        <dbReference type="EMBL" id="MDM4016904.1"/>
    </source>
</evidence>
<dbReference type="Gene3D" id="2.120.10.30">
    <property type="entry name" value="TolB, C-terminal domain"/>
    <property type="match status" value="1"/>
</dbReference>
<dbReference type="InterPro" id="IPR013428">
    <property type="entry name" value="Membrane-bound_put_N"/>
</dbReference>
<evidence type="ECO:0000256" key="3">
    <source>
        <dbReference type="ARBA" id="ARBA00022729"/>
    </source>
</evidence>
<dbReference type="PANTHER" id="PTHR33546:SF1">
    <property type="entry name" value="LARGE, MULTIFUNCTIONAL SECRETED PROTEIN"/>
    <property type="match status" value="1"/>
</dbReference>
<dbReference type="PROSITE" id="PS51007">
    <property type="entry name" value="CYTC"/>
    <property type="match status" value="1"/>
</dbReference>
<dbReference type="Pfam" id="PF13517">
    <property type="entry name" value="FG-GAP_3"/>
    <property type="match status" value="1"/>
</dbReference>
<dbReference type="SUPFAM" id="SSF48371">
    <property type="entry name" value="ARM repeat"/>
    <property type="match status" value="1"/>
</dbReference>
<keyword evidence="3" id="KW-0732">Signal</keyword>
<dbReference type="InterPro" id="IPR013427">
    <property type="entry name" value="Haem-bd_dom_put"/>
</dbReference>
<dbReference type="InterPro" id="IPR016024">
    <property type="entry name" value="ARM-type_fold"/>
</dbReference>
<protein>
    <submittedName>
        <fullName evidence="8">FG-GAP-like repeat-containing protein</fullName>
    </submittedName>
</protein>
<dbReference type="PANTHER" id="PTHR33546">
    <property type="entry name" value="LARGE, MULTIFUNCTIONAL SECRETED PROTEIN-RELATED"/>
    <property type="match status" value="1"/>
</dbReference>
<evidence type="ECO:0000256" key="2">
    <source>
        <dbReference type="ARBA" id="ARBA00022723"/>
    </source>
</evidence>
<dbReference type="InterPro" id="IPR028994">
    <property type="entry name" value="Integrin_alpha_N"/>
</dbReference>
<dbReference type="InterPro" id="IPR055557">
    <property type="entry name" value="DUF7133"/>
</dbReference>
<evidence type="ECO:0000259" key="7">
    <source>
        <dbReference type="PROSITE" id="PS51007"/>
    </source>
</evidence>
<dbReference type="NCBIfam" id="TIGR02604">
    <property type="entry name" value="Piru_Ver_Nterm"/>
    <property type="match status" value="1"/>
</dbReference>
<dbReference type="InterPro" id="IPR013517">
    <property type="entry name" value="FG-GAP"/>
</dbReference>
<dbReference type="NCBIfam" id="TIGR02603">
    <property type="entry name" value="CxxCH_TIGR02603"/>
    <property type="match status" value="1"/>
</dbReference>
<dbReference type="EMBL" id="JASZZN010000011">
    <property type="protein sequence ID" value="MDM4016904.1"/>
    <property type="molecule type" value="Genomic_DNA"/>
</dbReference>
<dbReference type="SUPFAM" id="SSF69318">
    <property type="entry name" value="Integrin alpha N-terminal domain"/>
    <property type="match status" value="1"/>
</dbReference>
<comment type="caution">
    <text evidence="8">The sequence shown here is derived from an EMBL/GenBank/DDBJ whole genome shotgun (WGS) entry which is preliminary data.</text>
</comment>